<evidence type="ECO:0000256" key="1">
    <source>
        <dbReference type="SAM" id="MobiDB-lite"/>
    </source>
</evidence>
<evidence type="ECO:0000256" key="2">
    <source>
        <dbReference type="SAM" id="SignalP"/>
    </source>
</evidence>
<keyword evidence="4" id="KW-1185">Reference proteome</keyword>
<keyword evidence="2" id="KW-0732">Signal</keyword>
<reference evidence="4" key="1">
    <citation type="journal article" date="2019" name="Int. J. Syst. Evol. Microbiol.">
        <title>The Global Catalogue of Microorganisms (GCM) 10K type strain sequencing project: providing services to taxonomists for standard genome sequencing and annotation.</title>
        <authorList>
            <consortium name="The Broad Institute Genomics Platform"/>
            <consortium name="The Broad Institute Genome Sequencing Center for Infectious Disease"/>
            <person name="Wu L."/>
            <person name="Ma J."/>
        </authorList>
    </citation>
    <scope>NUCLEOTIDE SEQUENCE [LARGE SCALE GENOMIC DNA]</scope>
    <source>
        <strain evidence="4">JCM 4866</strain>
    </source>
</reference>
<feature type="signal peptide" evidence="2">
    <location>
        <begin position="1"/>
        <end position="26"/>
    </location>
</feature>
<organism evidence="3 4">
    <name type="scientific">Streptomyces lomondensis</name>
    <dbReference type="NCBI Taxonomy" id="68229"/>
    <lineage>
        <taxon>Bacteria</taxon>
        <taxon>Bacillati</taxon>
        <taxon>Actinomycetota</taxon>
        <taxon>Actinomycetes</taxon>
        <taxon>Kitasatosporales</taxon>
        <taxon>Streptomycetaceae</taxon>
        <taxon>Streptomyces</taxon>
    </lineage>
</organism>
<feature type="chain" id="PRO_5045354706" evidence="2">
    <location>
        <begin position="27"/>
        <end position="88"/>
    </location>
</feature>
<comment type="caution">
    <text evidence="3">The sequence shown here is derived from an EMBL/GenBank/DDBJ whole genome shotgun (WGS) entry which is preliminary data.</text>
</comment>
<name>A0ABQ2X1B8_9ACTN</name>
<evidence type="ECO:0000313" key="4">
    <source>
        <dbReference type="Proteomes" id="UP000617743"/>
    </source>
</evidence>
<gene>
    <name evidence="3" type="ORF">GCM10010383_21380</name>
</gene>
<dbReference type="Proteomes" id="UP000617743">
    <property type="component" value="Unassembled WGS sequence"/>
</dbReference>
<accession>A0ABQ2X1B8</accession>
<evidence type="ECO:0000313" key="3">
    <source>
        <dbReference type="EMBL" id="GGW91385.1"/>
    </source>
</evidence>
<dbReference type="RefSeq" id="WP_190049892.1">
    <property type="nucleotide sequence ID" value="NZ_BMWC01000002.1"/>
</dbReference>
<dbReference type="EMBL" id="BMWC01000002">
    <property type="protein sequence ID" value="GGW91385.1"/>
    <property type="molecule type" value="Genomic_DNA"/>
</dbReference>
<proteinExistence type="predicted"/>
<feature type="region of interest" description="Disordered" evidence="1">
    <location>
        <begin position="32"/>
        <end position="66"/>
    </location>
</feature>
<sequence length="88" mass="8674">MSLRVRRIAVISLAALALTAGGTVVAAGASARPADTTIGNPGPDGFGGGHGGGHGGHGGHHDGPLHFGPFEFPRYGSVSGGFSWGVRD</sequence>
<feature type="compositionally biased region" description="Gly residues" evidence="1">
    <location>
        <begin position="42"/>
        <end position="56"/>
    </location>
</feature>
<protein>
    <submittedName>
        <fullName evidence="3">Uncharacterized protein</fullName>
    </submittedName>
</protein>